<evidence type="ECO:0000256" key="1">
    <source>
        <dbReference type="SAM" id="MobiDB-lite"/>
    </source>
</evidence>
<dbReference type="Pfam" id="PF07238">
    <property type="entry name" value="PilZ"/>
    <property type="match status" value="1"/>
</dbReference>
<evidence type="ECO:0000313" key="3">
    <source>
        <dbReference type="EMBL" id="WFE88472.1"/>
    </source>
</evidence>
<reference evidence="3 4" key="1">
    <citation type="submission" date="2023-03" db="EMBL/GenBank/DDBJ databases">
        <title>Roseibium porphyridii sp. nov. and Roseibium rhodosorbium sp. nov. isolated from marine algae, Porphyridium cruentum and Rhodosorus marinus, respectively.</title>
        <authorList>
            <person name="Lee M.W."/>
            <person name="Choi B.J."/>
            <person name="Lee J.K."/>
            <person name="Choi D.G."/>
            <person name="Baek J.H."/>
            <person name="Bayburt H."/>
            <person name="Kim J.M."/>
            <person name="Han D.M."/>
            <person name="Kim K.H."/>
            <person name="Jeon C.O."/>
        </authorList>
    </citation>
    <scope>NUCLEOTIDE SEQUENCE [LARGE SCALE GENOMIC DNA]</scope>
    <source>
        <strain evidence="3 4">KMA01</strain>
    </source>
</reference>
<evidence type="ECO:0000313" key="4">
    <source>
        <dbReference type="Proteomes" id="UP001209803"/>
    </source>
</evidence>
<dbReference type="SUPFAM" id="SSF141371">
    <property type="entry name" value="PilZ domain-like"/>
    <property type="match status" value="1"/>
</dbReference>
<gene>
    <name evidence="3" type="ORF">K1718_20225</name>
</gene>
<dbReference type="RefSeq" id="WP_152502674.1">
    <property type="nucleotide sequence ID" value="NZ_CP120863.1"/>
</dbReference>
<dbReference type="Proteomes" id="UP001209803">
    <property type="component" value="Chromosome"/>
</dbReference>
<name>A0ABY8F374_9HYPH</name>
<feature type="compositionally biased region" description="Basic and acidic residues" evidence="1">
    <location>
        <begin position="112"/>
        <end position="122"/>
    </location>
</feature>
<dbReference type="InterPro" id="IPR009875">
    <property type="entry name" value="PilZ_domain"/>
</dbReference>
<accession>A0ABY8F374</accession>
<sequence length="167" mass="19024">MSDTSPSLQADSEEATEMVPRARRARVYKKGKMVFQNGLRSIPCIVRNISQGGALLEFEQAYMLPKHFELYIDLEDYEVSCERRWEEGLRCGVMFIGEKRQVAQMRAQSLKTSEEALTKDDDQYVDSTGGFFDRRKADDRRPVKPGEPLSRPRPGSAGGKPTFGKRR</sequence>
<organism evidence="3 4">
    <name type="scientific">Roseibium porphyridii</name>
    <dbReference type="NCBI Taxonomy" id="2866279"/>
    <lineage>
        <taxon>Bacteria</taxon>
        <taxon>Pseudomonadati</taxon>
        <taxon>Pseudomonadota</taxon>
        <taxon>Alphaproteobacteria</taxon>
        <taxon>Hyphomicrobiales</taxon>
        <taxon>Stappiaceae</taxon>
        <taxon>Roseibium</taxon>
    </lineage>
</organism>
<feature type="compositionally biased region" description="Basic and acidic residues" evidence="1">
    <location>
        <begin position="132"/>
        <end position="144"/>
    </location>
</feature>
<proteinExistence type="predicted"/>
<dbReference type="EMBL" id="CP120863">
    <property type="protein sequence ID" value="WFE88472.1"/>
    <property type="molecule type" value="Genomic_DNA"/>
</dbReference>
<protein>
    <submittedName>
        <fullName evidence="3">PilZ domain-containing protein</fullName>
    </submittedName>
</protein>
<keyword evidence="4" id="KW-1185">Reference proteome</keyword>
<evidence type="ECO:0000259" key="2">
    <source>
        <dbReference type="Pfam" id="PF07238"/>
    </source>
</evidence>
<feature type="region of interest" description="Disordered" evidence="1">
    <location>
        <begin position="112"/>
        <end position="167"/>
    </location>
</feature>
<feature type="domain" description="PilZ" evidence="2">
    <location>
        <begin position="21"/>
        <end position="97"/>
    </location>
</feature>